<evidence type="ECO:0000256" key="4">
    <source>
        <dbReference type="ARBA" id="ARBA00022679"/>
    </source>
</evidence>
<dbReference type="Pfam" id="PF02518">
    <property type="entry name" value="HATPase_c"/>
    <property type="match status" value="1"/>
</dbReference>
<evidence type="ECO:0000256" key="1">
    <source>
        <dbReference type="ARBA" id="ARBA00000085"/>
    </source>
</evidence>
<dbReference type="InterPro" id="IPR036890">
    <property type="entry name" value="HATPase_C_sf"/>
</dbReference>
<sequence length="510" mass="58710">MDDSRYRWILYIIIFVILGTIGIQVYWNYKNYLINKQQFVNDVQISLDNAVESYFANLAEVNTIKFAFRGDIDENDLMGEERLDSIMHEFKFSTLSEDEFDSLNIEILDGEVKYQGLKGDSVIDILKSKNGEEFWQKERVFLKRFHVDSISQTELKNLTSKVIVSLSNDSLLLEQIDTLLEQELHRKNLKLDYYLAYKDAVDNTKSINRLSVFKKVNDSLIEKKFLSTTSKSTYLPYDTSLKVYFTNETKSILKRILTGIVLSTLLVLLVISCLFYLLKIIKRQKQLAEVKNDLISNITHEFKTPIATIGVALESIKDFNVIDDKEKTKKYLKMSGDQLSKLNVMVEKLLETATLDSDNLKLNTEQINLVDLVKSSVDRYQIQNENKAFHFESKIDEAIISVDIFHLENAINNVIDNAVKYGGGSILVKMENNSKTIEILISDNGNSLTKVHKDKIFEQFYRIPKGNTHNIKGFGIGLYYTKKIIEKHGGTIQLELNKNLTTIKIVLSYE</sequence>
<dbReference type="SMART" id="SM00388">
    <property type="entry name" value="HisKA"/>
    <property type="match status" value="1"/>
</dbReference>
<evidence type="ECO:0000313" key="9">
    <source>
        <dbReference type="EMBL" id="MDU8885848.1"/>
    </source>
</evidence>
<dbReference type="EC" id="2.7.13.3" evidence="2"/>
<dbReference type="Gene3D" id="1.10.287.130">
    <property type="match status" value="1"/>
</dbReference>
<dbReference type="PRINTS" id="PR00344">
    <property type="entry name" value="BCTRLSENSOR"/>
</dbReference>
<comment type="catalytic activity">
    <reaction evidence="1">
        <text>ATP + protein L-histidine = ADP + protein N-phospho-L-histidine.</text>
        <dbReference type="EC" id="2.7.13.3"/>
    </reaction>
</comment>
<dbReference type="InterPro" id="IPR050351">
    <property type="entry name" value="BphY/WalK/GraS-like"/>
</dbReference>
<dbReference type="RefSeq" id="WP_316661770.1">
    <property type="nucleotide sequence ID" value="NZ_JAWHTF010000002.1"/>
</dbReference>
<evidence type="ECO:0000259" key="8">
    <source>
        <dbReference type="PROSITE" id="PS50109"/>
    </source>
</evidence>
<evidence type="ECO:0000256" key="2">
    <source>
        <dbReference type="ARBA" id="ARBA00012438"/>
    </source>
</evidence>
<dbReference type="PANTHER" id="PTHR45453:SF1">
    <property type="entry name" value="PHOSPHATE REGULON SENSOR PROTEIN PHOR"/>
    <property type="match status" value="1"/>
</dbReference>
<dbReference type="InterPro" id="IPR005467">
    <property type="entry name" value="His_kinase_dom"/>
</dbReference>
<gene>
    <name evidence="9" type="ORF">RXV94_06720</name>
</gene>
<feature type="transmembrane region" description="Helical" evidence="7">
    <location>
        <begin position="256"/>
        <end position="278"/>
    </location>
</feature>
<dbReference type="PANTHER" id="PTHR45453">
    <property type="entry name" value="PHOSPHATE REGULON SENSOR PROTEIN PHOR"/>
    <property type="match status" value="1"/>
</dbReference>
<proteinExistence type="predicted"/>
<keyword evidence="7" id="KW-0812">Transmembrane</keyword>
<dbReference type="InterPro" id="IPR036097">
    <property type="entry name" value="HisK_dim/P_sf"/>
</dbReference>
<organism evidence="9 10">
    <name type="scientific">Gilvirhabdus luticola</name>
    <dbReference type="NCBI Taxonomy" id="3079858"/>
    <lineage>
        <taxon>Bacteria</taxon>
        <taxon>Pseudomonadati</taxon>
        <taxon>Bacteroidota</taxon>
        <taxon>Flavobacteriia</taxon>
        <taxon>Flavobacteriales</taxon>
        <taxon>Flavobacteriaceae</taxon>
        <taxon>Gilvirhabdus</taxon>
    </lineage>
</organism>
<dbReference type="InterPro" id="IPR004358">
    <property type="entry name" value="Sig_transdc_His_kin-like_C"/>
</dbReference>
<keyword evidence="5 9" id="KW-0418">Kinase</keyword>
<dbReference type="Proteomes" id="UP001268651">
    <property type="component" value="Unassembled WGS sequence"/>
</dbReference>
<dbReference type="InterPro" id="IPR003661">
    <property type="entry name" value="HisK_dim/P_dom"/>
</dbReference>
<reference evidence="9 10" key="1">
    <citation type="submission" date="2023-10" db="EMBL/GenBank/DDBJ databases">
        <title>Marimonas sp. nov. isolated from tidal mud flat.</title>
        <authorList>
            <person name="Jaincy N.J."/>
            <person name="Srinivasan S."/>
            <person name="Lee S.-S."/>
        </authorList>
    </citation>
    <scope>NUCLEOTIDE SEQUENCE [LARGE SCALE GENOMIC DNA]</scope>
    <source>
        <strain evidence="9 10">MJ-SS3</strain>
    </source>
</reference>
<feature type="transmembrane region" description="Helical" evidence="7">
    <location>
        <begin position="6"/>
        <end position="27"/>
    </location>
</feature>
<dbReference type="GO" id="GO:0016301">
    <property type="term" value="F:kinase activity"/>
    <property type="evidence" value="ECO:0007669"/>
    <property type="project" value="UniProtKB-KW"/>
</dbReference>
<keyword evidence="7" id="KW-0472">Membrane</keyword>
<evidence type="ECO:0000256" key="6">
    <source>
        <dbReference type="ARBA" id="ARBA00023012"/>
    </source>
</evidence>
<dbReference type="SUPFAM" id="SSF47384">
    <property type="entry name" value="Homodimeric domain of signal transducing histidine kinase"/>
    <property type="match status" value="1"/>
</dbReference>
<evidence type="ECO:0000256" key="3">
    <source>
        <dbReference type="ARBA" id="ARBA00022553"/>
    </source>
</evidence>
<evidence type="ECO:0000313" key="10">
    <source>
        <dbReference type="Proteomes" id="UP001268651"/>
    </source>
</evidence>
<keyword evidence="4" id="KW-0808">Transferase</keyword>
<dbReference type="Gene3D" id="3.30.565.10">
    <property type="entry name" value="Histidine kinase-like ATPase, C-terminal domain"/>
    <property type="match status" value="1"/>
</dbReference>
<protein>
    <recommendedName>
        <fullName evidence="2">histidine kinase</fullName>
        <ecNumber evidence="2">2.7.13.3</ecNumber>
    </recommendedName>
</protein>
<dbReference type="Pfam" id="PF00512">
    <property type="entry name" value="HisKA"/>
    <property type="match status" value="1"/>
</dbReference>
<dbReference type="CDD" id="cd00075">
    <property type="entry name" value="HATPase"/>
    <property type="match status" value="1"/>
</dbReference>
<feature type="domain" description="Histidine kinase" evidence="8">
    <location>
        <begin position="297"/>
        <end position="510"/>
    </location>
</feature>
<accession>A0ABU3U616</accession>
<evidence type="ECO:0000256" key="5">
    <source>
        <dbReference type="ARBA" id="ARBA00022777"/>
    </source>
</evidence>
<keyword evidence="6" id="KW-0902">Two-component regulatory system</keyword>
<keyword evidence="7" id="KW-1133">Transmembrane helix</keyword>
<dbReference type="EMBL" id="JAWHTF010000002">
    <property type="protein sequence ID" value="MDU8885848.1"/>
    <property type="molecule type" value="Genomic_DNA"/>
</dbReference>
<keyword evidence="3" id="KW-0597">Phosphoprotein</keyword>
<dbReference type="InterPro" id="IPR003594">
    <property type="entry name" value="HATPase_dom"/>
</dbReference>
<dbReference type="CDD" id="cd00082">
    <property type="entry name" value="HisKA"/>
    <property type="match status" value="1"/>
</dbReference>
<dbReference type="PROSITE" id="PS50109">
    <property type="entry name" value="HIS_KIN"/>
    <property type="match status" value="1"/>
</dbReference>
<keyword evidence="10" id="KW-1185">Reference proteome</keyword>
<dbReference type="SUPFAM" id="SSF55874">
    <property type="entry name" value="ATPase domain of HSP90 chaperone/DNA topoisomerase II/histidine kinase"/>
    <property type="match status" value="1"/>
</dbReference>
<dbReference type="SMART" id="SM00387">
    <property type="entry name" value="HATPase_c"/>
    <property type="match status" value="1"/>
</dbReference>
<comment type="caution">
    <text evidence="9">The sequence shown here is derived from an EMBL/GenBank/DDBJ whole genome shotgun (WGS) entry which is preliminary data.</text>
</comment>
<name>A0ABU3U616_9FLAO</name>
<evidence type="ECO:0000256" key="7">
    <source>
        <dbReference type="SAM" id="Phobius"/>
    </source>
</evidence>